<dbReference type="GO" id="GO:0006508">
    <property type="term" value="P:proteolysis"/>
    <property type="evidence" value="ECO:0007669"/>
    <property type="project" value="UniProtKB-KW"/>
</dbReference>
<dbReference type="STRING" id="218851.A0A2G5CXS8"/>
<dbReference type="Pfam" id="PF00443">
    <property type="entry name" value="UCH"/>
    <property type="match status" value="1"/>
</dbReference>
<dbReference type="Proteomes" id="UP000230069">
    <property type="component" value="Unassembled WGS sequence"/>
</dbReference>
<keyword evidence="2" id="KW-0479">Metal-binding</keyword>
<evidence type="ECO:0000259" key="9">
    <source>
        <dbReference type="PROSITE" id="PS50271"/>
    </source>
</evidence>
<comment type="catalytic activity">
    <reaction evidence="6">
        <text>Thiol-dependent hydrolysis of ester, thioester, amide, peptide and isopeptide bonds formed by the C-terminal Gly of ubiquitin (a 76-residue protein attached to proteins as an intracellular targeting signal).</text>
        <dbReference type="EC" id="3.4.19.12"/>
    </reaction>
</comment>
<dbReference type="GO" id="GO:0008270">
    <property type="term" value="F:zinc ion binding"/>
    <property type="evidence" value="ECO:0007669"/>
    <property type="project" value="UniProtKB-KW"/>
</dbReference>
<keyword evidence="4" id="KW-0862">Zinc</keyword>
<comment type="similarity">
    <text evidence="1 6">Belongs to the peptidase C19 family.</text>
</comment>
<dbReference type="Gene3D" id="3.90.70.10">
    <property type="entry name" value="Cysteine proteinases"/>
    <property type="match status" value="2"/>
</dbReference>
<dbReference type="PROSITE" id="PS00973">
    <property type="entry name" value="USP_2"/>
    <property type="match status" value="1"/>
</dbReference>
<dbReference type="PANTHER" id="PTHR24006:SF781">
    <property type="entry name" value="LD34905P"/>
    <property type="match status" value="1"/>
</dbReference>
<dbReference type="FunCoup" id="A0A2G5CXS8">
    <property type="interactions" value="2653"/>
</dbReference>
<keyword evidence="6" id="KW-0645">Protease</keyword>
<evidence type="ECO:0000256" key="2">
    <source>
        <dbReference type="ARBA" id="ARBA00022723"/>
    </source>
</evidence>
<dbReference type="EC" id="3.4.19.12" evidence="6"/>
<keyword evidence="6" id="KW-0833">Ubl conjugation pathway</keyword>
<dbReference type="GO" id="GO:0004843">
    <property type="term" value="F:cysteine-type deubiquitinase activity"/>
    <property type="evidence" value="ECO:0007669"/>
    <property type="project" value="UniProtKB-UniRule"/>
</dbReference>
<dbReference type="EMBL" id="KZ305051">
    <property type="protein sequence ID" value="PIA36068.1"/>
    <property type="molecule type" value="Genomic_DNA"/>
</dbReference>
<dbReference type="InterPro" id="IPR001394">
    <property type="entry name" value="Peptidase_C19_UCH"/>
</dbReference>
<dbReference type="PROSITE" id="PS50235">
    <property type="entry name" value="USP_3"/>
    <property type="match status" value="1"/>
</dbReference>
<dbReference type="Gene3D" id="3.30.40.10">
    <property type="entry name" value="Zinc/RING finger domain, C3HC4 (zinc finger)"/>
    <property type="match status" value="1"/>
</dbReference>
<dbReference type="PROSITE" id="PS50271">
    <property type="entry name" value="ZF_UBP"/>
    <property type="match status" value="1"/>
</dbReference>
<keyword evidence="6" id="KW-0378">Hydrolase</keyword>
<feature type="compositionally biased region" description="Polar residues" evidence="7">
    <location>
        <begin position="784"/>
        <end position="815"/>
    </location>
</feature>
<dbReference type="PROSITE" id="PS00972">
    <property type="entry name" value="USP_1"/>
    <property type="match status" value="1"/>
</dbReference>
<evidence type="ECO:0000256" key="1">
    <source>
        <dbReference type="ARBA" id="ARBA00009085"/>
    </source>
</evidence>
<reference evidence="10 11" key="1">
    <citation type="submission" date="2017-09" db="EMBL/GenBank/DDBJ databases">
        <title>WGS assembly of Aquilegia coerulea Goldsmith.</title>
        <authorList>
            <person name="Hodges S."/>
            <person name="Kramer E."/>
            <person name="Nordborg M."/>
            <person name="Tomkins J."/>
            <person name="Borevitz J."/>
            <person name="Derieg N."/>
            <person name="Yan J."/>
            <person name="Mihaltcheva S."/>
            <person name="Hayes R.D."/>
            <person name="Rokhsar D."/>
        </authorList>
    </citation>
    <scope>NUCLEOTIDE SEQUENCE [LARGE SCALE GENOMIC DNA]</scope>
    <source>
        <strain evidence="11">cv. Goldsmith</strain>
    </source>
</reference>
<proteinExistence type="inferred from homology"/>
<gene>
    <name evidence="10" type="ORF">AQUCO_03400162v1</name>
</gene>
<feature type="compositionally biased region" description="Basic and acidic residues" evidence="7">
    <location>
        <begin position="819"/>
        <end position="838"/>
    </location>
</feature>
<evidence type="ECO:0000256" key="7">
    <source>
        <dbReference type="SAM" id="MobiDB-lite"/>
    </source>
</evidence>
<sequence>MGKKVKKRIQNAQKEKKGSSDNHGTNVVHSNSQDEVVGEGDGEGVLVAVKGRTCTHIEKGIDLVKLTEKFGLKGTEKCEDCREGAADRKGRSKHGKKGSGGVGKKKNCVWVCLQCGHFSCGGVGFPTTPQSHAIRHNRQTKHPCVIQLQNPKLCWCFPCDSPISVGKSEQNDPLDNVLSEVVKLIKGGLSEEPSIDVEDVWFGSDSGSVGGLTTSGANDSLVSGRKGGYTVHGLANLGNTCFFNSVMQNLLAMDKLRDYFINLDRSVGSLTMALKKLFIETSSESNSRSGISPRNLFGCICSRAPQFRGYQQQDSHELLRCLLDGLCTEELNMRKSLVSSKEDGVKSDVGSTFVDMIFGGQLSSTVCCMECKHSSVVHEPFLDLSLPVPTKKSPSRKVSRAKRAKLPSKNEMRKGGKIRGKWKTDSAPALVPCATGSSETTESSSIASSSVPPVEEKVEMFDDSWLDWLGSDTTPNVVDSVSQNYDFSPFQVSESKPFYPLEEDKVDLLDGFQRLDHTGHDSTSNELDSVFQNHDILPIKVSEGNDDMSQNSSDAQSQVFSTNIEPQQNSEWCKGSSSEDNLPILQSPEVILLPYKEENSTTGGEMTSKESEIPSSVLGCEQESLDFDGFGDLFNEPEMDSVPILHDKSSQEIEATETGFLAGNSSESDPDEVDDTNAPVSVNSCLAYFTKPELLSEHAWHCENCSKTLQGQQLYSVDNQSKTIKKKTNGIQLRSQNEQSDGDLLNSCEDSRVLENGDLETDFGCNIERREDLLMSSYSPQEVSSLMTDCKPSNQAGSNDQTGDSCSVNASTNAGNDGDEVKVSKSKVSARESKNSEEDEKCVKVMRDATKRYLLHKVPPILTIHLKRFSQDGRGRLSKLSGHVCFQDKLDLSPYISSRSSDKKNCEYHLIGIVEHLGSMRGGHYVAYIRGQKRRGVTEQDKEGHTWFCASDGYVREVSFAEVLRREAYILFYEKV</sequence>
<dbReference type="GO" id="GO:0016579">
    <property type="term" value="P:protein deubiquitination"/>
    <property type="evidence" value="ECO:0007669"/>
    <property type="project" value="InterPro"/>
</dbReference>
<dbReference type="SMART" id="SM00290">
    <property type="entry name" value="ZnF_UBP"/>
    <property type="match status" value="1"/>
</dbReference>
<comment type="function">
    <text evidence="6">Recognizes and hydrolyzes the peptide bond at the C-terminal Gly of ubiquitin. Involved in the processing of poly-ubiquitin precursors as well as that of ubiquitinated proteins.</text>
</comment>
<evidence type="ECO:0000313" key="10">
    <source>
        <dbReference type="EMBL" id="PIA36068.1"/>
    </source>
</evidence>
<accession>A0A2G5CXS8</accession>
<feature type="domain" description="UBP-type" evidence="9">
    <location>
        <begin position="52"/>
        <end position="188"/>
    </location>
</feature>
<dbReference type="SUPFAM" id="SSF54001">
    <property type="entry name" value="Cysteine proteinases"/>
    <property type="match status" value="1"/>
</dbReference>
<evidence type="ECO:0000256" key="4">
    <source>
        <dbReference type="ARBA" id="ARBA00022833"/>
    </source>
</evidence>
<keyword evidence="3 5" id="KW-0863">Zinc-finger</keyword>
<feature type="region of interest" description="Disordered" evidence="7">
    <location>
        <begin position="784"/>
        <end position="838"/>
    </location>
</feature>
<dbReference type="GO" id="GO:0005634">
    <property type="term" value="C:nucleus"/>
    <property type="evidence" value="ECO:0007669"/>
    <property type="project" value="TreeGrafter"/>
</dbReference>
<dbReference type="Pfam" id="PF02148">
    <property type="entry name" value="zf-UBP"/>
    <property type="match status" value="1"/>
</dbReference>
<dbReference type="InterPro" id="IPR038765">
    <property type="entry name" value="Papain-like_cys_pep_sf"/>
</dbReference>
<evidence type="ECO:0000256" key="5">
    <source>
        <dbReference type="PROSITE-ProRule" id="PRU00502"/>
    </source>
</evidence>
<evidence type="ECO:0000256" key="6">
    <source>
        <dbReference type="RuleBase" id="RU366025"/>
    </source>
</evidence>
<dbReference type="InterPro" id="IPR018200">
    <property type="entry name" value="USP_CS"/>
</dbReference>
<feature type="domain" description="USP" evidence="8">
    <location>
        <begin position="232"/>
        <end position="976"/>
    </location>
</feature>
<dbReference type="InterPro" id="IPR013083">
    <property type="entry name" value="Znf_RING/FYVE/PHD"/>
</dbReference>
<feature type="region of interest" description="Disordered" evidence="7">
    <location>
        <begin position="390"/>
        <end position="419"/>
    </location>
</feature>
<dbReference type="OrthoDB" id="2020758at2759"/>
<dbReference type="GO" id="GO:0005829">
    <property type="term" value="C:cytosol"/>
    <property type="evidence" value="ECO:0007669"/>
    <property type="project" value="TreeGrafter"/>
</dbReference>
<organism evidence="10 11">
    <name type="scientific">Aquilegia coerulea</name>
    <name type="common">Rocky mountain columbine</name>
    <dbReference type="NCBI Taxonomy" id="218851"/>
    <lineage>
        <taxon>Eukaryota</taxon>
        <taxon>Viridiplantae</taxon>
        <taxon>Streptophyta</taxon>
        <taxon>Embryophyta</taxon>
        <taxon>Tracheophyta</taxon>
        <taxon>Spermatophyta</taxon>
        <taxon>Magnoliopsida</taxon>
        <taxon>Ranunculales</taxon>
        <taxon>Ranunculaceae</taxon>
        <taxon>Thalictroideae</taxon>
        <taxon>Aquilegia</taxon>
    </lineage>
</organism>
<dbReference type="InterPro" id="IPR001607">
    <property type="entry name" value="Znf_UBP"/>
</dbReference>
<feature type="region of interest" description="Disordered" evidence="7">
    <location>
        <begin position="1"/>
        <end position="39"/>
    </location>
</feature>
<keyword evidence="6" id="KW-0788">Thiol protease</keyword>
<feature type="compositionally biased region" description="Basic residues" evidence="7">
    <location>
        <begin position="393"/>
        <end position="406"/>
    </location>
</feature>
<dbReference type="InterPro" id="IPR028889">
    <property type="entry name" value="USP"/>
</dbReference>
<dbReference type="AlphaFoldDB" id="A0A2G5CXS8"/>
<evidence type="ECO:0000256" key="3">
    <source>
        <dbReference type="ARBA" id="ARBA00022771"/>
    </source>
</evidence>
<keyword evidence="11" id="KW-1185">Reference proteome</keyword>
<protein>
    <recommendedName>
        <fullName evidence="6">Ubiquitin carboxyl-terminal hydrolase</fullName>
        <ecNumber evidence="6">3.4.19.12</ecNumber>
    </recommendedName>
</protein>
<feature type="compositionally biased region" description="Polar residues" evidence="7">
    <location>
        <begin position="21"/>
        <end position="33"/>
    </location>
</feature>
<dbReference type="PANTHER" id="PTHR24006">
    <property type="entry name" value="UBIQUITIN CARBOXYL-TERMINAL HYDROLASE"/>
    <property type="match status" value="1"/>
</dbReference>
<evidence type="ECO:0000313" key="11">
    <source>
        <dbReference type="Proteomes" id="UP000230069"/>
    </source>
</evidence>
<dbReference type="InterPro" id="IPR050164">
    <property type="entry name" value="Peptidase_C19"/>
</dbReference>
<evidence type="ECO:0000259" key="8">
    <source>
        <dbReference type="PROSITE" id="PS50235"/>
    </source>
</evidence>
<name>A0A2G5CXS8_AQUCA</name>
<dbReference type="InParanoid" id="A0A2G5CXS8"/>
<dbReference type="SUPFAM" id="SSF57850">
    <property type="entry name" value="RING/U-box"/>
    <property type="match status" value="1"/>
</dbReference>